<dbReference type="Proteomes" id="UP001183226">
    <property type="component" value="Unassembled WGS sequence"/>
</dbReference>
<gene>
    <name evidence="2" type="ORF">RM446_23200</name>
</gene>
<proteinExistence type="predicted"/>
<feature type="region of interest" description="Disordered" evidence="1">
    <location>
        <begin position="1"/>
        <end position="20"/>
    </location>
</feature>
<name>A0ABU2L0I8_9ACTN</name>
<evidence type="ECO:0000256" key="1">
    <source>
        <dbReference type="SAM" id="MobiDB-lite"/>
    </source>
</evidence>
<accession>A0ABU2L0I8</accession>
<keyword evidence="3" id="KW-1185">Reference proteome</keyword>
<evidence type="ECO:0000313" key="2">
    <source>
        <dbReference type="EMBL" id="MDT0305040.1"/>
    </source>
</evidence>
<protein>
    <submittedName>
        <fullName evidence="2">Uncharacterized protein</fullName>
    </submittedName>
</protein>
<dbReference type="EMBL" id="JAVREK010000035">
    <property type="protein sequence ID" value="MDT0305040.1"/>
    <property type="molecule type" value="Genomic_DNA"/>
</dbReference>
<organism evidence="2 3">
    <name type="scientific">Streptomonospora wellingtoniae</name>
    <dbReference type="NCBI Taxonomy" id="3075544"/>
    <lineage>
        <taxon>Bacteria</taxon>
        <taxon>Bacillati</taxon>
        <taxon>Actinomycetota</taxon>
        <taxon>Actinomycetes</taxon>
        <taxon>Streptosporangiales</taxon>
        <taxon>Nocardiopsidaceae</taxon>
        <taxon>Streptomonospora</taxon>
    </lineage>
</organism>
<reference evidence="3" key="1">
    <citation type="submission" date="2023-07" db="EMBL/GenBank/DDBJ databases">
        <title>30 novel species of actinomycetes from the DSMZ collection.</title>
        <authorList>
            <person name="Nouioui I."/>
        </authorList>
    </citation>
    <scope>NUCLEOTIDE SEQUENCE [LARGE SCALE GENOMIC DNA]</scope>
    <source>
        <strain evidence="3">DSM 45055</strain>
    </source>
</reference>
<dbReference type="RefSeq" id="WP_311547555.1">
    <property type="nucleotide sequence ID" value="NZ_JAVREK010000035.1"/>
</dbReference>
<sequence>MSDPIAVAGADDNPPPTGDTRFTLGLITDVLAVLDAHGYVRGGPAATGAAVGTLARLVADYEGTAAQHAEDGEQ</sequence>
<comment type="caution">
    <text evidence="2">The sequence shown here is derived from an EMBL/GenBank/DDBJ whole genome shotgun (WGS) entry which is preliminary data.</text>
</comment>
<evidence type="ECO:0000313" key="3">
    <source>
        <dbReference type="Proteomes" id="UP001183226"/>
    </source>
</evidence>